<accession>A0A8J5S0N3</accession>
<proteinExistence type="predicted"/>
<feature type="region of interest" description="Disordered" evidence="1">
    <location>
        <begin position="1"/>
        <end position="40"/>
    </location>
</feature>
<evidence type="ECO:0000256" key="1">
    <source>
        <dbReference type="SAM" id="MobiDB-lite"/>
    </source>
</evidence>
<organism evidence="2 3">
    <name type="scientific">Zizania palustris</name>
    <name type="common">Northern wild rice</name>
    <dbReference type="NCBI Taxonomy" id="103762"/>
    <lineage>
        <taxon>Eukaryota</taxon>
        <taxon>Viridiplantae</taxon>
        <taxon>Streptophyta</taxon>
        <taxon>Embryophyta</taxon>
        <taxon>Tracheophyta</taxon>
        <taxon>Spermatophyta</taxon>
        <taxon>Magnoliopsida</taxon>
        <taxon>Liliopsida</taxon>
        <taxon>Poales</taxon>
        <taxon>Poaceae</taxon>
        <taxon>BOP clade</taxon>
        <taxon>Oryzoideae</taxon>
        <taxon>Oryzeae</taxon>
        <taxon>Zizaniinae</taxon>
        <taxon>Zizania</taxon>
    </lineage>
</organism>
<dbReference type="EMBL" id="JAAALK010000285">
    <property type="protein sequence ID" value="KAG8066020.1"/>
    <property type="molecule type" value="Genomic_DNA"/>
</dbReference>
<name>A0A8J5S0N3_ZIZPA</name>
<sequence>MEAAAIPIPPASPPATSGSTSGPQISVFPRRRPGPGAPSSCSTECLVGSSFAALLDSGKIIFPSHQHELISQYAT</sequence>
<dbReference type="Proteomes" id="UP000729402">
    <property type="component" value="Unassembled WGS sequence"/>
</dbReference>
<evidence type="ECO:0000313" key="2">
    <source>
        <dbReference type="EMBL" id="KAG8066020.1"/>
    </source>
</evidence>
<reference evidence="2" key="2">
    <citation type="submission" date="2021-02" db="EMBL/GenBank/DDBJ databases">
        <authorList>
            <person name="Kimball J.A."/>
            <person name="Haas M.W."/>
            <person name="Macchietto M."/>
            <person name="Kono T."/>
            <person name="Duquette J."/>
            <person name="Shao M."/>
        </authorList>
    </citation>
    <scope>NUCLEOTIDE SEQUENCE</scope>
    <source>
        <tissue evidence="2">Fresh leaf tissue</tissue>
    </source>
</reference>
<comment type="caution">
    <text evidence="2">The sequence shown here is derived from an EMBL/GenBank/DDBJ whole genome shotgun (WGS) entry which is preliminary data.</text>
</comment>
<protein>
    <submittedName>
        <fullName evidence="2">Uncharacterized protein</fullName>
    </submittedName>
</protein>
<gene>
    <name evidence="2" type="ORF">GUJ93_ZPchr0004g38336</name>
</gene>
<reference evidence="2" key="1">
    <citation type="journal article" date="2021" name="bioRxiv">
        <title>Whole Genome Assembly and Annotation of Northern Wild Rice, Zizania palustris L., Supports a Whole Genome Duplication in the Zizania Genus.</title>
        <authorList>
            <person name="Haas M."/>
            <person name="Kono T."/>
            <person name="Macchietto M."/>
            <person name="Millas R."/>
            <person name="McGilp L."/>
            <person name="Shao M."/>
            <person name="Duquette J."/>
            <person name="Hirsch C.N."/>
            <person name="Kimball J."/>
        </authorList>
    </citation>
    <scope>NUCLEOTIDE SEQUENCE</scope>
    <source>
        <tissue evidence="2">Fresh leaf tissue</tissue>
    </source>
</reference>
<evidence type="ECO:0000313" key="3">
    <source>
        <dbReference type="Proteomes" id="UP000729402"/>
    </source>
</evidence>
<dbReference type="AlphaFoldDB" id="A0A8J5S0N3"/>
<keyword evidence="3" id="KW-1185">Reference proteome</keyword>
<feature type="compositionally biased region" description="Low complexity" evidence="1">
    <location>
        <begin position="14"/>
        <end position="23"/>
    </location>
</feature>